<dbReference type="Proteomes" id="UP001596104">
    <property type="component" value="Unassembled WGS sequence"/>
</dbReference>
<dbReference type="SUPFAM" id="SSF111369">
    <property type="entry name" value="HlyD-like secretion proteins"/>
    <property type="match status" value="2"/>
</dbReference>
<evidence type="ECO:0000259" key="4">
    <source>
        <dbReference type="Pfam" id="PF25917"/>
    </source>
</evidence>
<dbReference type="EMBL" id="JBHSLV010000078">
    <property type="protein sequence ID" value="MFC5397050.1"/>
    <property type="molecule type" value="Genomic_DNA"/>
</dbReference>
<dbReference type="Gene3D" id="2.40.30.170">
    <property type="match status" value="1"/>
</dbReference>
<dbReference type="Gene3D" id="1.10.287.470">
    <property type="entry name" value="Helix hairpin bin"/>
    <property type="match status" value="1"/>
</dbReference>
<dbReference type="Gene3D" id="2.40.50.100">
    <property type="match status" value="1"/>
</dbReference>
<dbReference type="InterPro" id="IPR050739">
    <property type="entry name" value="MFP"/>
</dbReference>
<feature type="transmembrane region" description="Helical" evidence="2">
    <location>
        <begin position="52"/>
        <end position="73"/>
    </location>
</feature>
<dbReference type="Pfam" id="PF25876">
    <property type="entry name" value="HH_MFP_RND"/>
    <property type="match status" value="1"/>
</dbReference>
<evidence type="ECO:0000256" key="2">
    <source>
        <dbReference type="SAM" id="Phobius"/>
    </source>
</evidence>
<dbReference type="Pfam" id="PF25917">
    <property type="entry name" value="BSH_RND"/>
    <property type="match status" value="1"/>
</dbReference>
<evidence type="ECO:0000259" key="3">
    <source>
        <dbReference type="Pfam" id="PF25876"/>
    </source>
</evidence>
<reference evidence="7" key="1">
    <citation type="journal article" date="2019" name="Int. J. Syst. Evol. Microbiol.">
        <title>The Global Catalogue of Microorganisms (GCM) 10K type strain sequencing project: providing services to taxonomists for standard genome sequencing and annotation.</title>
        <authorList>
            <consortium name="The Broad Institute Genomics Platform"/>
            <consortium name="The Broad Institute Genome Sequencing Center for Infectious Disease"/>
            <person name="Wu L."/>
            <person name="Ma J."/>
        </authorList>
    </citation>
    <scope>NUCLEOTIDE SEQUENCE [LARGE SCALE GENOMIC DNA]</scope>
    <source>
        <strain evidence="7">CGMCC 1.16326</strain>
    </source>
</reference>
<dbReference type="InterPro" id="IPR058634">
    <property type="entry name" value="AaeA-lik-b-barrel"/>
</dbReference>
<accession>A0ABW0HK32</accession>
<dbReference type="RefSeq" id="WP_377013940.1">
    <property type="nucleotide sequence ID" value="NZ_JBHSLV010000078.1"/>
</dbReference>
<dbReference type="Pfam" id="PF25963">
    <property type="entry name" value="Beta-barrel_AAEA"/>
    <property type="match status" value="1"/>
</dbReference>
<proteinExistence type="predicted"/>
<dbReference type="InterPro" id="IPR058625">
    <property type="entry name" value="MdtA-like_BSH"/>
</dbReference>
<keyword evidence="2" id="KW-1133">Transmembrane helix</keyword>
<name>A0ABW0HK32_9HYPH</name>
<dbReference type="PANTHER" id="PTHR30386:SF24">
    <property type="entry name" value="MULTIDRUG RESISTANCE EFFLUX PUMP"/>
    <property type="match status" value="1"/>
</dbReference>
<sequence>MSQHQTVFTVEKPLPAAEAVAGTRLPAEPVPPAPVASIEMSQPARKRRLRPLLLATAAIAALAGAADLGWRYWTTGRFQVSTDDAYVKADSTTIAPKVSGYIATVLVRDNEAVRTGQVLARIDDRDFRVSLAQAGAQVEAAEANIASKQAALAAQRSAIDAAKATIDVARAEETFAEQDNQRYAQLAKTGYGSVQTAQQAASRIATARAAVTRDTAALASAVRQLDVIKAELSQAQAALDSAKAARDQAALNLSYTALVAPVDGVVGNRTLRVGQYVQAGTQLMAVVPTQAAYIVANYKETQLTHVQAGQRVTVEVDTFPGRLFQGHVDSLSPASGQEFALLPPDNATGNFTKVVQRIPVKIVLDQTGALPVVLRPGMSVYPTIDTRSAATEIAKASEQIN</sequence>
<feature type="domain" description="Multidrug resistance protein MdtA-like alpha-helical hairpin" evidence="3">
    <location>
        <begin position="160"/>
        <end position="226"/>
    </location>
</feature>
<keyword evidence="2" id="KW-0472">Membrane</keyword>
<feature type="domain" description="p-hydroxybenzoic acid efflux pump subunit AaeA-like beta-barrel" evidence="5">
    <location>
        <begin position="293"/>
        <end position="367"/>
    </location>
</feature>
<feature type="coiled-coil region" evidence="1">
    <location>
        <begin position="218"/>
        <end position="252"/>
    </location>
</feature>
<gene>
    <name evidence="6" type="ORF">ACFPPC_30815</name>
</gene>
<comment type="caution">
    <text evidence="6">The sequence shown here is derived from an EMBL/GenBank/DDBJ whole genome shotgun (WGS) entry which is preliminary data.</text>
</comment>
<organism evidence="6 7">
    <name type="scientific">Bosea vestrisii</name>
    <dbReference type="NCBI Taxonomy" id="151416"/>
    <lineage>
        <taxon>Bacteria</taxon>
        <taxon>Pseudomonadati</taxon>
        <taxon>Pseudomonadota</taxon>
        <taxon>Alphaproteobacteria</taxon>
        <taxon>Hyphomicrobiales</taxon>
        <taxon>Boseaceae</taxon>
        <taxon>Bosea</taxon>
    </lineage>
</organism>
<feature type="coiled-coil region" evidence="1">
    <location>
        <begin position="131"/>
        <end position="172"/>
    </location>
</feature>
<protein>
    <submittedName>
        <fullName evidence="6">HlyD family secretion protein</fullName>
    </submittedName>
</protein>
<keyword evidence="7" id="KW-1185">Reference proteome</keyword>
<evidence type="ECO:0000259" key="5">
    <source>
        <dbReference type="Pfam" id="PF25963"/>
    </source>
</evidence>
<keyword evidence="1" id="KW-0175">Coiled coil</keyword>
<dbReference type="PANTHER" id="PTHR30386">
    <property type="entry name" value="MEMBRANE FUSION SUBUNIT OF EMRAB-TOLC MULTIDRUG EFFLUX PUMP"/>
    <property type="match status" value="1"/>
</dbReference>
<dbReference type="InterPro" id="IPR058624">
    <property type="entry name" value="MdtA-like_HH"/>
</dbReference>
<evidence type="ECO:0000313" key="6">
    <source>
        <dbReference type="EMBL" id="MFC5397050.1"/>
    </source>
</evidence>
<feature type="domain" description="Multidrug resistance protein MdtA-like barrel-sandwich hybrid" evidence="4">
    <location>
        <begin position="92"/>
        <end position="287"/>
    </location>
</feature>
<evidence type="ECO:0000256" key="1">
    <source>
        <dbReference type="SAM" id="Coils"/>
    </source>
</evidence>
<keyword evidence="2" id="KW-0812">Transmembrane</keyword>
<evidence type="ECO:0000313" key="7">
    <source>
        <dbReference type="Proteomes" id="UP001596104"/>
    </source>
</evidence>